<dbReference type="InterPro" id="IPR000835">
    <property type="entry name" value="HTH_MarR-typ"/>
</dbReference>
<evidence type="ECO:0000259" key="1">
    <source>
        <dbReference type="PROSITE" id="PS50995"/>
    </source>
</evidence>
<dbReference type="Proteomes" id="UP001205337">
    <property type="component" value="Unassembled WGS sequence"/>
</dbReference>
<sequence length="145" mass="15979">MTQDDQATLLYLVKQVELAVRARLDGVVAAEGLTTIQYTALTVLERHPDLTSAALARHSFVRAQTMGELVAALDARGLIERHPDPRSRRQNLIRLTADGRRVLEALREPVAQLEQRMTAQTSASRVATARAALEAWRDALSAPDD</sequence>
<dbReference type="InterPro" id="IPR036388">
    <property type="entry name" value="WH-like_DNA-bd_sf"/>
</dbReference>
<evidence type="ECO:0000313" key="3">
    <source>
        <dbReference type="Proteomes" id="UP001205337"/>
    </source>
</evidence>
<dbReference type="InterPro" id="IPR039422">
    <property type="entry name" value="MarR/SlyA-like"/>
</dbReference>
<dbReference type="RefSeq" id="WP_258798924.1">
    <property type="nucleotide sequence ID" value="NZ_JANTHX010000007.1"/>
</dbReference>
<dbReference type="PANTHER" id="PTHR33164">
    <property type="entry name" value="TRANSCRIPTIONAL REGULATOR, MARR FAMILY"/>
    <property type="match status" value="1"/>
</dbReference>
<dbReference type="SMART" id="SM00347">
    <property type="entry name" value="HTH_MARR"/>
    <property type="match status" value="1"/>
</dbReference>
<reference evidence="2 3" key="1">
    <citation type="submission" date="2022-08" db="EMBL/GenBank/DDBJ databases">
        <authorList>
            <person name="Li F."/>
        </authorList>
    </citation>
    <scope>NUCLEOTIDE SEQUENCE [LARGE SCALE GENOMIC DNA]</scope>
    <source>
        <strain evidence="2 3">10F1B-8-1</strain>
    </source>
</reference>
<name>A0ABT1ZGK8_9MICO</name>
<keyword evidence="3" id="KW-1185">Reference proteome</keyword>
<gene>
    <name evidence="2" type="ORF">NUH29_09815</name>
</gene>
<protein>
    <submittedName>
        <fullName evidence="2">MarR family transcriptional regulator</fullName>
    </submittedName>
</protein>
<organism evidence="2 3">
    <name type="scientific">Protaetiibacter mangrovi</name>
    <dbReference type="NCBI Taxonomy" id="2970926"/>
    <lineage>
        <taxon>Bacteria</taxon>
        <taxon>Bacillati</taxon>
        <taxon>Actinomycetota</taxon>
        <taxon>Actinomycetes</taxon>
        <taxon>Micrococcales</taxon>
        <taxon>Microbacteriaceae</taxon>
        <taxon>Protaetiibacter</taxon>
    </lineage>
</organism>
<dbReference type="PROSITE" id="PS50995">
    <property type="entry name" value="HTH_MARR_2"/>
    <property type="match status" value="1"/>
</dbReference>
<evidence type="ECO:0000313" key="2">
    <source>
        <dbReference type="EMBL" id="MCS0499844.1"/>
    </source>
</evidence>
<dbReference type="Pfam" id="PF12802">
    <property type="entry name" value="MarR_2"/>
    <property type="match status" value="1"/>
</dbReference>
<dbReference type="EMBL" id="JANTHX010000007">
    <property type="protein sequence ID" value="MCS0499844.1"/>
    <property type="molecule type" value="Genomic_DNA"/>
</dbReference>
<dbReference type="Gene3D" id="1.10.10.10">
    <property type="entry name" value="Winged helix-like DNA-binding domain superfamily/Winged helix DNA-binding domain"/>
    <property type="match status" value="1"/>
</dbReference>
<feature type="domain" description="HTH marR-type" evidence="1">
    <location>
        <begin position="6"/>
        <end position="138"/>
    </location>
</feature>
<accession>A0ABT1ZGK8</accession>
<dbReference type="InterPro" id="IPR036390">
    <property type="entry name" value="WH_DNA-bd_sf"/>
</dbReference>
<dbReference type="PANTHER" id="PTHR33164:SF43">
    <property type="entry name" value="HTH-TYPE TRANSCRIPTIONAL REPRESSOR YETL"/>
    <property type="match status" value="1"/>
</dbReference>
<dbReference type="SUPFAM" id="SSF46785">
    <property type="entry name" value="Winged helix' DNA-binding domain"/>
    <property type="match status" value="1"/>
</dbReference>
<comment type="caution">
    <text evidence="2">The sequence shown here is derived from an EMBL/GenBank/DDBJ whole genome shotgun (WGS) entry which is preliminary data.</text>
</comment>
<proteinExistence type="predicted"/>